<accession>A0A7G3ZCJ2</accession>
<evidence type="ECO:0000256" key="4">
    <source>
        <dbReference type="ARBA" id="ARBA00022454"/>
    </source>
</evidence>
<dbReference type="EMBL" id="CP059247">
    <property type="protein sequence ID" value="QLL31228.1"/>
    <property type="molecule type" value="Genomic_DNA"/>
</dbReference>
<proteinExistence type="inferred from homology"/>
<evidence type="ECO:0000256" key="7">
    <source>
        <dbReference type="ARBA" id="ARBA00022838"/>
    </source>
</evidence>
<dbReference type="CDD" id="cd23784">
    <property type="entry name" value="RWD_Spc25"/>
    <property type="match status" value="1"/>
</dbReference>
<dbReference type="Proteomes" id="UP000515788">
    <property type="component" value="Chromosome 2"/>
</dbReference>
<evidence type="ECO:0000259" key="13">
    <source>
        <dbReference type="Pfam" id="PF08234"/>
    </source>
</evidence>
<name>A0A7G3ZCJ2_9SACH</name>
<keyword evidence="6 11" id="KW-0498">Mitosis</keyword>
<comment type="subcellular location">
    <subcellularLocation>
        <location evidence="11">Nucleus</location>
    </subcellularLocation>
    <subcellularLocation>
        <location evidence="11">Chromosome</location>
        <location evidence="11">Centromere</location>
        <location evidence="11">Kinetochore</location>
    </subcellularLocation>
</comment>
<evidence type="ECO:0000256" key="3">
    <source>
        <dbReference type="ARBA" id="ARBA00011562"/>
    </source>
</evidence>
<keyword evidence="7 11" id="KW-0995">Kinetochore</keyword>
<gene>
    <name evidence="14" type="ORF">HG536_0B00890</name>
</gene>
<evidence type="ECO:0000256" key="6">
    <source>
        <dbReference type="ARBA" id="ARBA00022776"/>
    </source>
</evidence>
<dbReference type="Gene3D" id="1.20.5.340">
    <property type="match status" value="1"/>
</dbReference>
<evidence type="ECO:0000313" key="14">
    <source>
        <dbReference type="EMBL" id="QLL31228.1"/>
    </source>
</evidence>
<comment type="similarity">
    <text evidence="2 11">Belongs to the SPC25 family.</text>
</comment>
<evidence type="ECO:0000313" key="15">
    <source>
        <dbReference type="Proteomes" id="UP000515788"/>
    </source>
</evidence>
<keyword evidence="11" id="KW-0539">Nucleus</keyword>
<dbReference type="Gene3D" id="3.30.457.50">
    <property type="entry name" value="Chromosome segregation protein Spc25"/>
    <property type="match status" value="1"/>
</dbReference>
<evidence type="ECO:0000256" key="10">
    <source>
        <dbReference type="ARBA" id="ARBA00023328"/>
    </source>
</evidence>
<keyword evidence="9 11" id="KW-0131">Cell cycle</keyword>
<organism evidence="14 15">
    <name type="scientific">Torulaspora globosa</name>
    <dbReference type="NCBI Taxonomy" id="48254"/>
    <lineage>
        <taxon>Eukaryota</taxon>
        <taxon>Fungi</taxon>
        <taxon>Dikarya</taxon>
        <taxon>Ascomycota</taxon>
        <taxon>Saccharomycotina</taxon>
        <taxon>Saccharomycetes</taxon>
        <taxon>Saccharomycetales</taxon>
        <taxon>Saccharomycetaceae</taxon>
        <taxon>Torulaspora</taxon>
    </lineage>
</organism>
<dbReference type="GeneID" id="59324347"/>
<comment type="subunit">
    <text evidence="3">Component of the NDC80 complex, which consists of NDC80, NUF2, SPC24 and SPC25.</text>
</comment>
<dbReference type="GO" id="GO:0051301">
    <property type="term" value="P:cell division"/>
    <property type="evidence" value="ECO:0007669"/>
    <property type="project" value="UniProtKB-UniRule"/>
</dbReference>
<protein>
    <recommendedName>
        <fullName evidence="11">Kinetochore protein SPC25</fullName>
    </recommendedName>
</protein>
<dbReference type="PANTHER" id="PTHR14281:SF0">
    <property type="entry name" value="KINETOCHORE PROTEIN SPC25"/>
    <property type="match status" value="1"/>
</dbReference>
<dbReference type="InterPro" id="IPR013255">
    <property type="entry name" value="Spc25_C"/>
</dbReference>
<evidence type="ECO:0000256" key="1">
    <source>
        <dbReference type="ARBA" id="ARBA00002772"/>
    </source>
</evidence>
<feature type="domain" description="Chromosome segregation protein Spc25 C-terminal" evidence="13">
    <location>
        <begin position="154"/>
        <end position="224"/>
    </location>
</feature>
<evidence type="ECO:0000256" key="5">
    <source>
        <dbReference type="ARBA" id="ARBA00022618"/>
    </source>
</evidence>
<evidence type="ECO:0000256" key="2">
    <source>
        <dbReference type="ARBA" id="ARBA00006379"/>
    </source>
</evidence>
<reference evidence="14 15" key="1">
    <citation type="submission" date="2020-06" db="EMBL/GenBank/DDBJ databases">
        <title>The yeast mating-type switching endonuclease HO is a domesticated member of an unorthodox homing genetic element family.</title>
        <authorList>
            <person name="Coughlan A.Y."/>
            <person name="Lombardi L."/>
            <person name="Braun-Galleani S."/>
            <person name="Martos A.R."/>
            <person name="Galeote V."/>
            <person name="Bigey F."/>
            <person name="Dequin S."/>
            <person name="Byrne K.P."/>
            <person name="Wolfe K.H."/>
        </authorList>
    </citation>
    <scope>NUCLEOTIDE SEQUENCE [LARGE SCALE GENOMIC DNA]</scope>
    <source>
        <strain evidence="14 15">CBS764</strain>
    </source>
</reference>
<dbReference type="AlphaFoldDB" id="A0A7G3ZCJ2"/>
<keyword evidence="15" id="KW-1185">Reference proteome</keyword>
<dbReference type="KEGG" id="tgb:HG536_0B00890"/>
<keyword evidence="4 11" id="KW-0158">Chromosome</keyword>
<dbReference type="OrthoDB" id="4056921at2759"/>
<evidence type="ECO:0000256" key="12">
    <source>
        <dbReference type="SAM" id="Coils"/>
    </source>
</evidence>
<dbReference type="GO" id="GO:0031262">
    <property type="term" value="C:Ndc80 complex"/>
    <property type="evidence" value="ECO:0007669"/>
    <property type="project" value="InterPro"/>
</dbReference>
<keyword evidence="10 11" id="KW-0137">Centromere</keyword>
<feature type="coiled-coil region" evidence="12">
    <location>
        <begin position="8"/>
        <end position="134"/>
    </location>
</feature>
<dbReference type="InterPro" id="IPR045143">
    <property type="entry name" value="Spc25"/>
</dbReference>
<evidence type="ECO:0000256" key="11">
    <source>
        <dbReference type="RuleBase" id="RU367150"/>
    </source>
</evidence>
<evidence type="ECO:0000256" key="8">
    <source>
        <dbReference type="ARBA" id="ARBA00023054"/>
    </source>
</evidence>
<keyword evidence="8 12" id="KW-0175">Coiled coil</keyword>
<dbReference type="PANTHER" id="PTHR14281">
    <property type="entry name" value="KINETOCHORE PROTEIN SPC25-RELATED"/>
    <property type="match status" value="1"/>
</dbReference>
<keyword evidence="5 11" id="KW-0132">Cell division</keyword>
<dbReference type="GO" id="GO:0007059">
    <property type="term" value="P:chromosome segregation"/>
    <property type="evidence" value="ECO:0007669"/>
    <property type="project" value="InterPro"/>
</dbReference>
<dbReference type="Pfam" id="PF08234">
    <property type="entry name" value="Spindle_Spc25"/>
    <property type="match status" value="1"/>
</dbReference>
<sequence>MQGKIAQFAELRTRLDDFEKRINDALTQRISSVLEYVQKYRDEVSELQIKHHAISERFTKLQNEEESLEIERYTFRKDAEDTRNKLETYHIRKRQLESQRAELLQESSELDAMLEHKEQEIREQKEKMIKQRQRDNPELQLYERLLGMHIDASQPGTLHFRFQQFDDKDVARSCDLTLDVSSEDFTILRSNPELDDDDAKKKLLESLNKHGDIATFLVNSRHLLISRALRQQ</sequence>
<dbReference type="RefSeq" id="XP_037137903.1">
    <property type="nucleotide sequence ID" value="XM_037282008.1"/>
</dbReference>
<comment type="function">
    <text evidence="1 11">Acts as a component of the essential kinetochore-associated NDC80 complex, which is required for chromosome segregation and spindle checkpoint activity.</text>
</comment>
<evidence type="ECO:0000256" key="9">
    <source>
        <dbReference type="ARBA" id="ARBA00023306"/>
    </source>
</evidence>
<dbReference type="GO" id="GO:0005634">
    <property type="term" value="C:nucleus"/>
    <property type="evidence" value="ECO:0007669"/>
    <property type="project" value="UniProtKB-SubCell"/>
</dbReference>